<feature type="domain" description="Thiamin pyrophosphokinase thiamin-binding" evidence="6">
    <location>
        <begin position="127"/>
        <end position="199"/>
    </location>
</feature>
<dbReference type="EMBL" id="CP060010">
    <property type="protein sequence ID" value="QTN36050.1"/>
    <property type="molecule type" value="Genomic_DNA"/>
</dbReference>
<keyword evidence="3" id="KW-0418">Kinase</keyword>
<dbReference type="CDD" id="cd07995">
    <property type="entry name" value="TPK"/>
    <property type="match status" value="1"/>
</dbReference>
<dbReference type="GO" id="GO:0004788">
    <property type="term" value="F:thiamine diphosphokinase activity"/>
    <property type="evidence" value="ECO:0007669"/>
    <property type="project" value="UniProtKB-UniRule"/>
</dbReference>
<dbReference type="RefSeq" id="WP_209356754.1">
    <property type="nucleotide sequence ID" value="NZ_CP060010.1"/>
</dbReference>
<sequence length="226" mass="24004">MTAIVHSSETVTLVGAGLATPDAILRCLKIAPKLIAADGGAQHCLDAGVMPEAVFGDLDSLASISSLPAEVVHRIEEQESTDFDKALRSIDAPLVLGAGFTGLRVDHYLACLNTLVRRPDRRCILLGDTDIAFLLPPHFQMELAARTRVSLFPMGLVEGTSDGLKWPISGLSFAPDGMVGTSNEAEGDIEISVTAPKLLMIMPEAELEAATEALLACSSRWPALDR</sequence>
<dbReference type="PANTHER" id="PTHR41299">
    <property type="entry name" value="THIAMINE PYROPHOSPHOKINASE"/>
    <property type="match status" value="1"/>
</dbReference>
<dbReference type="KEGG" id="cact:HZ995_00525"/>
<dbReference type="PANTHER" id="PTHR41299:SF1">
    <property type="entry name" value="THIAMINE PYROPHOSPHOKINASE"/>
    <property type="match status" value="1"/>
</dbReference>
<dbReference type="EC" id="2.7.6.2" evidence="5"/>
<dbReference type="InterPro" id="IPR036759">
    <property type="entry name" value="TPK_catalytic_sf"/>
</dbReference>
<dbReference type="SMART" id="SM00983">
    <property type="entry name" value="TPK_B1_binding"/>
    <property type="match status" value="1"/>
</dbReference>
<evidence type="ECO:0000256" key="1">
    <source>
        <dbReference type="ARBA" id="ARBA00022679"/>
    </source>
</evidence>
<dbReference type="InterPro" id="IPR053149">
    <property type="entry name" value="TPK"/>
</dbReference>
<dbReference type="SUPFAM" id="SSF63999">
    <property type="entry name" value="Thiamin pyrophosphokinase, catalytic domain"/>
    <property type="match status" value="1"/>
</dbReference>
<keyword evidence="1 7" id="KW-0808">Transferase</keyword>
<dbReference type="GO" id="GO:0006772">
    <property type="term" value="P:thiamine metabolic process"/>
    <property type="evidence" value="ECO:0007669"/>
    <property type="project" value="UniProtKB-UniRule"/>
</dbReference>
<evidence type="ECO:0000313" key="7">
    <source>
        <dbReference type="EMBL" id="QTN36050.1"/>
    </source>
</evidence>
<dbReference type="NCBIfam" id="TIGR01378">
    <property type="entry name" value="thi_PPkinase"/>
    <property type="match status" value="1"/>
</dbReference>
<dbReference type="InterPro" id="IPR006282">
    <property type="entry name" value="Thi_PPkinase"/>
</dbReference>
<keyword evidence="2" id="KW-0547">Nucleotide-binding</keyword>
<dbReference type="InterPro" id="IPR007373">
    <property type="entry name" value="Thiamin_PyroPKinase_B1-bd"/>
</dbReference>
<dbReference type="GO" id="GO:0005524">
    <property type="term" value="F:ATP binding"/>
    <property type="evidence" value="ECO:0007669"/>
    <property type="project" value="UniProtKB-KW"/>
</dbReference>
<dbReference type="InterPro" id="IPR036371">
    <property type="entry name" value="TPK_B1-bd_sf"/>
</dbReference>
<evidence type="ECO:0000256" key="4">
    <source>
        <dbReference type="ARBA" id="ARBA00022840"/>
    </source>
</evidence>
<reference evidence="7" key="1">
    <citation type="submission" date="2020-07" db="EMBL/GenBank/DDBJ databases">
        <title>Genome sequences of bacteria associated with the marine, planktonic diatom Thalassiosira profunda strain ECT2AJA-044.</title>
        <authorList>
            <person name="Gargas C.B."/>
            <person name="Roberts W.R."/>
            <person name="Alverson A.J."/>
        </authorList>
    </citation>
    <scope>NUCLEOTIDE SEQUENCE</scope>
    <source>
        <strain evidence="7">ECT2AJA-044</strain>
    </source>
</reference>
<dbReference type="AlphaFoldDB" id="A0A975EPZ3"/>
<dbReference type="Gene3D" id="3.40.50.10240">
    <property type="entry name" value="Thiamin pyrophosphokinase, catalytic domain"/>
    <property type="match status" value="1"/>
</dbReference>
<organism evidence="7 8">
    <name type="scientific">Cognatishimia activa</name>
    <dbReference type="NCBI Taxonomy" id="1715691"/>
    <lineage>
        <taxon>Bacteria</taxon>
        <taxon>Pseudomonadati</taxon>
        <taxon>Pseudomonadota</taxon>
        <taxon>Alphaproteobacteria</taxon>
        <taxon>Rhodobacterales</taxon>
        <taxon>Paracoccaceae</taxon>
        <taxon>Cognatishimia</taxon>
    </lineage>
</organism>
<keyword evidence="4" id="KW-0067">ATP-binding</keyword>
<evidence type="ECO:0000256" key="5">
    <source>
        <dbReference type="NCBIfam" id="TIGR01378"/>
    </source>
</evidence>
<dbReference type="Pfam" id="PF04265">
    <property type="entry name" value="TPK_B1_binding"/>
    <property type="match status" value="1"/>
</dbReference>
<dbReference type="InterPro" id="IPR007371">
    <property type="entry name" value="TPK_catalytic"/>
</dbReference>
<dbReference type="Pfam" id="PF04263">
    <property type="entry name" value="TPK_catalytic"/>
    <property type="match status" value="1"/>
</dbReference>
<name>A0A975EPZ3_9RHOB</name>
<evidence type="ECO:0000313" key="8">
    <source>
        <dbReference type="Proteomes" id="UP000665026"/>
    </source>
</evidence>
<proteinExistence type="predicted"/>
<protein>
    <recommendedName>
        <fullName evidence="5">Thiamine diphosphokinase</fullName>
        <ecNumber evidence="5">2.7.6.2</ecNumber>
    </recommendedName>
</protein>
<evidence type="ECO:0000259" key="6">
    <source>
        <dbReference type="SMART" id="SM00983"/>
    </source>
</evidence>
<evidence type="ECO:0000256" key="2">
    <source>
        <dbReference type="ARBA" id="ARBA00022741"/>
    </source>
</evidence>
<dbReference type="SUPFAM" id="SSF63862">
    <property type="entry name" value="Thiamin pyrophosphokinase, substrate-binding domain"/>
    <property type="match status" value="1"/>
</dbReference>
<dbReference type="GO" id="GO:0009229">
    <property type="term" value="P:thiamine diphosphate biosynthetic process"/>
    <property type="evidence" value="ECO:0007669"/>
    <property type="project" value="InterPro"/>
</dbReference>
<gene>
    <name evidence="7" type="ORF">HZ995_00525</name>
</gene>
<evidence type="ECO:0000256" key="3">
    <source>
        <dbReference type="ARBA" id="ARBA00022777"/>
    </source>
</evidence>
<dbReference type="GO" id="GO:0030975">
    <property type="term" value="F:thiamine binding"/>
    <property type="evidence" value="ECO:0007669"/>
    <property type="project" value="InterPro"/>
</dbReference>
<accession>A0A975EPZ3</accession>
<dbReference type="GO" id="GO:0016301">
    <property type="term" value="F:kinase activity"/>
    <property type="evidence" value="ECO:0007669"/>
    <property type="project" value="UniProtKB-KW"/>
</dbReference>
<dbReference type="Proteomes" id="UP000665026">
    <property type="component" value="Chromosome"/>
</dbReference>